<dbReference type="Proteomes" id="UP000054408">
    <property type="component" value="Unassembled WGS sequence"/>
</dbReference>
<name>A0A0L0DNJ3_THETB</name>
<dbReference type="InterPro" id="IPR013083">
    <property type="entry name" value="Znf_RING/FYVE/PHD"/>
</dbReference>
<proteinExistence type="predicted"/>
<evidence type="ECO:0000313" key="3">
    <source>
        <dbReference type="EMBL" id="KNC53835.1"/>
    </source>
</evidence>
<dbReference type="GO" id="GO:0020037">
    <property type="term" value="F:heme binding"/>
    <property type="evidence" value="ECO:0007669"/>
    <property type="project" value="InterPro"/>
</dbReference>
<dbReference type="GO" id="GO:0006281">
    <property type="term" value="P:DNA repair"/>
    <property type="evidence" value="ECO:0007669"/>
    <property type="project" value="TreeGrafter"/>
</dbReference>
<dbReference type="InterPro" id="IPR015877">
    <property type="entry name" value="MAT1_centre"/>
</dbReference>
<dbReference type="InterPro" id="IPR020835">
    <property type="entry name" value="Catalase_sf"/>
</dbReference>
<dbReference type="InterPro" id="IPR001841">
    <property type="entry name" value="Znf_RING"/>
</dbReference>
<reference evidence="3 4" key="1">
    <citation type="submission" date="2010-05" db="EMBL/GenBank/DDBJ databases">
        <title>The Genome Sequence of Thecamonas trahens ATCC 50062.</title>
        <authorList>
            <consortium name="The Broad Institute Genome Sequencing Platform"/>
            <person name="Russ C."/>
            <person name="Cuomo C."/>
            <person name="Shea T."/>
            <person name="Young S.K."/>
            <person name="Zeng Q."/>
            <person name="Koehrsen M."/>
            <person name="Haas B."/>
            <person name="Borodovsky M."/>
            <person name="Guigo R."/>
            <person name="Alvarado L."/>
            <person name="Berlin A."/>
            <person name="Bochicchio J."/>
            <person name="Borenstein D."/>
            <person name="Chapman S."/>
            <person name="Chen Z."/>
            <person name="Freedman E."/>
            <person name="Gellesch M."/>
            <person name="Goldberg J."/>
            <person name="Griggs A."/>
            <person name="Gujja S."/>
            <person name="Heilman E."/>
            <person name="Heiman D."/>
            <person name="Hepburn T."/>
            <person name="Howarth C."/>
            <person name="Jen D."/>
            <person name="Larson L."/>
            <person name="Mehta T."/>
            <person name="Park D."/>
            <person name="Pearson M."/>
            <person name="Roberts A."/>
            <person name="Saif S."/>
            <person name="Shenoy N."/>
            <person name="Sisk P."/>
            <person name="Stolte C."/>
            <person name="Sykes S."/>
            <person name="Thomson T."/>
            <person name="Walk T."/>
            <person name="White J."/>
            <person name="Yandava C."/>
            <person name="Burger G."/>
            <person name="Gray M.W."/>
            <person name="Holland P.W.H."/>
            <person name="King N."/>
            <person name="Lang F.B.F."/>
            <person name="Roger A.J."/>
            <person name="Ruiz-Trillo I."/>
            <person name="Lander E."/>
            <person name="Nusbaum C."/>
        </authorList>
    </citation>
    <scope>NUCLEOTIDE SEQUENCE [LARGE SCALE GENOMIC DNA]</scope>
    <source>
        <strain evidence="3 4">ATCC 50062</strain>
    </source>
</reference>
<keyword evidence="1" id="KW-0863">Zinc-finger</keyword>
<evidence type="ECO:0000259" key="2">
    <source>
        <dbReference type="PROSITE" id="PS50089"/>
    </source>
</evidence>
<dbReference type="SUPFAM" id="SSF57850">
    <property type="entry name" value="RING/U-box"/>
    <property type="match status" value="1"/>
</dbReference>
<dbReference type="EMBL" id="GL349483">
    <property type="protein sequence ID" value="KNC53835.1"/>
    <property type="molecule type" value="Genomic_DNA"/>
</dbReference>
<feature type="domain" description="RING-type" evidence="2">
    <location>
        <begin position="10"/>
        <end position="53"/>
    </location>
</feature>
<dbReference type="PROSITE" id="PS50089">
    <property type="entry name" value="ZF_RING_2"/>
    <property type="match status" value="1"/>
</dbReference>
<dbReference type="GO" id="GO:0008270">
    <property type="term" value="F:zinc ion binding"/>
    <property type="evidence" value="ECO:0007669"/>
    <property type="project" value="UniProtKB-KW"/>
</dbReference>
<protein>
    <recommendedName>
        <fullName evidence="2">RING-type domain-containing protein</fullName>
    </recommendedName>
</protein>
<sequence length="661" mass="73540">MDETEGDSVCPECRTQLHFSRLELLVSVVCGHKRCSKCFARAFTTKAAKCPTCARLVNRSDYRKPTFADGAVERDVYIRKKVLEVYNKDRKEFDSDRAYNDYLEEVEEIIFDYTYGDLKVIDETAEKVKAYAKLHAAEIHRINARKDRDKAHAAAEADAARRRRQEEIKAAREAEYLREEAEAGRGGDVDMEAVHAIESARRMADSKRKLAAAVAAKATFAKPKPLDRARHADLSHVSGSKQDLYVRETFLNLKPAWRASLRPGGYTDELPNLRRRREALAALAVTPQVMHNIALAFVALFALALASAVAAGQDVPSVVQGIFEHSMSNQFSQAPSNWLRQAHAKQHGCIRGHLQVADNLPAELEGGIFTPGASYPLFVRFSNGVGRGFAAPPIVANESDAVPDTRGFALKIFNVDGEFVMESNNTQAFTFTTSPTAFLATPELAVGFFKAVQQGATALSKYLLLHPSVGKGFAETSVYGAIQNVLTATYYTAPAQMHGDTPAKYRVRPCASTRAHLRKLHGPLPKAFFDANFLTDNLIRDIWMDLPANKAVCMEIDVQFFVSPHSTPINDTTIRWSSPWHTLGQILLPRPTAYVWDAPHLAFCRHMSFNPWLSLVAHQPLGFLQDIRRAVYTATATQRHALRGEPNTLAGIEDWLNYPNL</sequence>
<dbReference type="OrthoDB" id="5963at2759"/>
<accession>A0A0L0DNJ3</accession>
<gene>
    <name evidence="3" type="ORF">AMSG_12288</name>
</gene>
<dbReference type="eggNOG" id="KOG3800">
    <property type="taxonomic scope" value="Eukaryota"/>
</dbReference>
<dbReference type="GO" id="GO:0006357">
    <property type="term" value="P:regulation of transcription by RNA polymerase II"/>
    <property type="evidence" value="ECO:0007669"/>
    <property type="project" value="TreeGrafter"/>
</dbReference>
<organism evidence="3 4">
    <name type="scientific">Thecamonas trahens ATCC 50062</name>
    <dbReference type="NCBI Taxonomy" id="461836"/>
    <lineage>
        <taxon>Eukaryota</taxon>
        <taxon>Apusozoa</taxon>
        <taxon>Apusomonadida</taxon>
        <taxon>Apusomonadidae</taxon>
        <taxon>Thecamonas</taxon>
    </lineage>
</organism>
<dbReference type="Gene3D" id="2.40.180.10">
    <property type="entry name" value="Catalase core domain"/>
    <property type="match status" value="1"/>
</dbReference>
<dbReference type="AlphaFoldDB" id="A0A0L0DNJ3"/>
<dbReference type="Gene3D" id="3.30.40.10">
    <property type="entry name" value="Zinc/RING finger domain, C3HC4 (zinc finger)"/>
    <property type="match status" value="1"/>
</dbReference>
<keyword evidence="4" id="KW-1185">Reference proteome</keyword>
<dbReference type="PANTHER" id="PTHR12683:SF13">
    <property type="entry name" value="CDK-ACTIVATING KINASE ASSEMBLY FACTOR MAT1"/>
    <property type="match status" value="1"/>
</dbReference>
<dbReference type="GeneID" id="25570202"/>
<dbReference type="Pfam" id="PF06391">
    <property type="entry name" value="MAT1"/>
    <property type="match status" value="1"/>
</dbReference>
<dbReference type="SUPFAM" id="SSF56634">
    <property type="entry name" value="Heme-dependent catalase-like"/>
    <property type="match status" value="1"/>
</dbReference>
<dbReference type="STRING" id="461836.A0A0L0DNJ3"/>
<dbReference type="RefSeq" id="XP_013754281.1">
    <property type="nucleotide sequence ID" value="XM_013898827.1"/>
</dbReference>
<evidence type="ECO:0000256" key="1">
    <source>
        <dbReference type="PROSITE-ProRule" id="PRU00175"/>
    </source>
</evidence>
<keyword evidence="1" id="KW-0479">Metal-binding</keyword>
<evidence type="ECO:0000313" key="4">
    <source>
        <dbReference type="Proteomes" id="UP000054408"/>
    </source>
</evidence>
<dbReference type="PANTHER" id="PTHR12683">
    <property type="entry name" value="CDK-ACTIVATING KINASE ASSEMBLY FACTOR MAT1"/>
    <property type="match status" value="1"/>
</dbReference>
<dbReference type="GO" id="GO:0005675">
    <property type="term" value="C:transcription factor TFIIH holo complex"/>
    <property type="evidence" value="ECO:0007669"/>
    <property type="project" value="TreeGrafter"/>
</dbReference>
<keyword evidence="1" id="KW-0862">Zinc</keyword>